<dbReference type="Pfam" id="PF07690">
    <property type="entry name" value="MFS_1"/>
    <property type="match status" value="1"/>
</dbReference>
<gene>
    <name evidence="9" type="ORF">CYR75_10125</name>
</gene>
<accession>A0A2K9MG20</accession>
<feature type="transmembrane region" description="Helical" evidence="7">
    <location>
        <begin position="36"/>
        <end position="56"/>
    </location>
</feature>
<feature type="transmembrane region" description="Helical" evidence="7">
    <location>
        <begin position="194"/>
        <end position="213"/>
    </location>
</feature>
<protein>
    <submittedName>
        <fullName evidence="9">MFS transporter</fullName>
    </submittedName>
</protein>
<dbReference type="InterPro" id="IPR005829">
    <property type="entry name" value="Sugar_transporter_CS"/>
</dbReference>
<dbReference type="PROSITE" id="PS50850">
    <property type="entry name" value="MFS"/>
    <property type="match status" value="1"/>
</dbReference>
<organism evidence="9 10">
    <name type="scientific">Paracoccus jeotgali</name>
    <dbReference type="NCBI Taxonomy" id="2065379"/>
    <lineage>
        <taxon>Bacteria</taxon>
        <taxon>Pseudomonadati</taxon>
        <taxon>Pseudomonadota</taxon>
        <taxon>Alphaproteobacteria</taxon>
        <taxon>Rhodobacterales</taxon>
        <taxon>Paracoccaceae</taxon>
        <taxon>Paracoccus</taxon>
    </lineage>
</organism>
<dbReference type="GO" id="GO:0005886">
    <property type="term" value="C:plasma membrane"/>
    <property type="evidence" value="ECO:0007669"/>
    <property type="project" value="UniProtKB-SubCell"/>
</dbReference>
<feature type="transmembrane region" description="Helical" evidence="7">
    <location>
        <begin position="248"/>
        <end position="272"/>
    </location>
</feature>
<dbReference type="PANTHER" id="PTHR43045">
    <property type="entry name" value="SHIKIMATE TRANSPORTER"/>
    <property type="match status" value="1"/>
</dbReference>
<dbReference type="EMBL" id="CP025583">
    <property type="protein sequence ID" value="AUM74589.1"/>
    <property type="molecule type" value="Genomic_DNA"/>
</dbReference>
<dbReference type="OrthoDB" id="9783227at2"/>
<feature type="domain" description="Major facilitator superfamily (MFS) profile" evidence="8">
    <location>
        <begin position="21"/>
        <end position="431"/>
    </location>
</feature>
<evidence type="ECO:0000256" key="3">
    <source>
        <dbReference type="ARBA" id="ARBA00022475"/>
    </source>
</evidence>
<dbReference type="PROSITE" id="PS00216">
    <property type="entry name" value="SUGAR_TRANSPORT_1"/>
    <property type="match status" value="1"/>
</dbReference>
<reference evidence="10" key="1">
    <citation type="submission" date="2017-12" db="EMBL/GenBank/DDBJ databases">
        <title>Genomic analysis of Paracoccus sp. CBA4604.</title>
        <authorList>
            <person name="Roh S.W."/>
            <person name="Kim J.Y."/>
            <person name="Kim J.S."/>
        </authorList>
    </citation>
    <scope>NUCLEOTIDE SEQUENCE [LARGE SCALE GENOMIC DNA]</scope>
    <source>
        <strain evidence="10">CBA4604</strain>
    </source>
</reference>
<feature type="transmembrane region" description="Helical" evidence="7">
    <location>
        <begin position="343"/>
        <end position="368"/>
    </location>
</feature>
<keyword evidence="3" id="KW-1003">Cell membrane</keyword>
<dbReference type="SUPFAM" id="SSF103473">
    <property type="entry name" value="MFS general substrate transporter"/>
    <property type="match status" value="1"/>
</dbReference>
<name>A0A2K9MG20_9RHOB</name>
<evidence type="ECO:0000256" key="1">
    <source>
        <dbReference type="ARBA" id="ARBA00004651"/>
    </source>
</evidence>
<feature type="transmembrane region" description="Helical" evidence="7">
    <location>
        <begin position="284"/>
        <end position="306"/>
    </location>
</feature>
<dbReference type="InterPro" id="IPR011701">
    <property type="entry name" value="MFS"/>
</dbReference>
<keyword evidence="5 7" id="KW-1133">Transmembrane helix</keyword>
<feature type="transmembrane region" description="Helical" evidence="7">
    <location>
        <begin position="62"/>
        <end position="85"/>
    </location>
</feature>
<comment type="subcellular location">
    <subcellularLocation>
        <location evidence="1">Cell membrane</location>
        <topology evidence="1">Multi-pass membrane protein</topology>
    </subcellularLocation>
</comment>
<keyword evidence="2" id="KW-0813">Transport</keyword>
<dbReference type="Gene3D" id="1.20.1250.20">
    <property type="entry name" value="MFS general substrate transporter like domains"/>
    <property type="match status" value="2"/>
</dbReference>
<dbReference type="AlphaFoldDB" id="A0A2K9MG20"/>
<keyword evidence="10" id="KW-1185">Reference proteome</keyword>
<dbReference type="GO" id="GO:0022857">
    <property type="term" value="F:transmembrane transporter activity"/>
    <property type="evidence" value="ECO:0007669"/>
    <property type="project" value="InterPro"/>
</dbReference>
<dbReference type="InterPro" id="IPR036259">
    <property type="entry name" value="MFS_trans_sf"/>
</dbReference>
<evidence type="ECO:0000313" key="10">
    <source>
        <dbReference type="Proteomes" id="UP000234882"/>
    </source>
</evidence>
<dbReference type="Proteomes" id="UP000234882">
    <property type="component" value="Chromosome"/>
</dbReference>
<feature type="transmembrane region" description="Helical" evidence="7">
    <location>
        <begin position="97"/>
        <end position="115"/>
    </location>
</feature>
<proteinExistence type="predicted"/>
<feature type="transmembrane region" description="Helical" evidence="7">
    <location>
        <begin position="162"/>
        <end position="182"/>
    </location>
</feature>
<dbReference type="InterPro" id="IPR020846">
    <property type="entry name" value="MFS_dom"/>
</dbReference>
<sequence length="439" mass="47482">MELAADSDRSAPVSQGRLTDIAIGVVIGRTSEFFDFFVFAIAAVLVFPQFIFSFATPLDGTLFAFLVLALGFVARPVGSFVFTAIDRRWGRGVKLTASLFLLGMSTVAISFLPSFESEGWLTVASLCLFRMGQGAALGGAYDGMSSLLAMNAPEDRKARYATLPQIGAPIGLILASALFVFLRMSLTEDEFLNYGWRYPFFVAFAINVVALFARLRLAVSEEFDALYAKAELRPRINPRLLLDEASNLIAGSFVPLATLALMHMVTVFPLAWIHLNAPENVVAFLWIEIFGGAIGLGGIIASGFLADRIGRRSLLRNCAIAIAVYAVISPVLLGLGLSGQALYVFIGFALLGLSFGQSSGVVAAGFAMENRYTASNLTSDLSWMFGAGFAPVVALFLAERFGLWSAGVYLLSGALCTLAALTLFRRNMRQRQAEDRSWR</sequence>
<evidence type="ECO:0000256" key="2">
    <source>
        <dbReference type="ARBA" id="ARBA00022448"/>
    </source>
</evidence>
<dbReference type="KEGG" id="paru:CYR75_10125"/>
<dbReference type="RefSeq" id="WP_101499935.1">
    <property type="nucleotide sequence ID" value="NZ_CP025583.1"/>
</dbReference>
<evidence type="ECO:0000256" key="6">
    <source>
        <dbReference type="ARBA" id="ARBA00023136"/>
    </source>
</evidence>
<evidence type="ECO:0000259" key="8">
    <source>
        <dbReference type="PROSITE" id="PS50850"/>
    </source>
</evidence>
<feature type="transmembrane region" description="Helical" evidence="7">
    <location>
        <begin position="380"/>
        <end position="398"/>
    </location>
</feature>
<dbReference type="PANTHER" id="PTHR43045:SF2">
    <property type="entry name" value="INNER MEMBRANE METABOLITE TRANSPORT PROTEIN YHJE"/>
    <property type="match status" value="1"/>
</dbReference>
<keyword evidence="6 7" id="KW-0472">Membrane</keyword>
<feature type="transmembrane region" description="Helical" evidence="7">
    <location>
        <begin position="121"/>
        <end position="141"/>
    </location>
</feature>
<feature type="transmembrane region" description="Helical" evidence="7">
    <location>
        <begin position="318"/>
        <end position="337"/>
    </location>
</feature>
<feature type="transmembrane region" description="Helical" evidence="7">
    <location>
        <begin position="404"/>
        <end position="424"/>
    </location>
</feature>
<evidence type="ECO:0000313" key="9">
    <source>
        <dbReference type="EMBL" id="AUM74589.1"/>
    </source>
</evidence>
<evidence type="ECO:0000256" key="4">
    <source>
        <dbReference type="ARBA" id="ARBA00022692"/>
    </source>
</evidence>
<evidence type="ECO:0000256" key="7">
    <source>
        <dbReference type="SAM" id="Phobius"/>
    </source>
</evidence>
<keyword evidence="4 7" id="KW-0812">Transmembrane</keyword>
<evidence type="ECO:0000256" key="5">
    <source>
        <dbReference type="ARBA" id="ARBA00022989"/>
    </source>
</evidence>